<evidence type="ECO:0000313" key="4">
    <source>
        <dbReference type="EMBL" id="KAA1124750.1"/>
    </source>
</evidence>
<dbReference type="AlphaFoldDB" id="A0A5B0RG67"/>
<dbReference type="Proteomes" id="UP000325313">
    <property type="component" value="Unassembled WGS sequence"/>
</dbReference>
<feature type="region of interest" description="Disordered" evidence="1">
    <location>
        <begin position="75"/>
        <end position="139"/>
    </location>
</feature>
<proteinExistence type="predicted"/>
<gene>
    <name evidence="3" type="ORF">PGT21_014038</name>
    <name evidence="4" type="ORF">PGTUg99_033697</name>
</gene>
<evidence type="ECO:0000256" key="1">
    <source>
        <dbReference type="SAM" id="MobiDB-lite"/>
    </source>
</evidence>
<sequence length="781" mass="88888">MPAFKLSLSIVTFLIFFSSYHSHKINRLQARAFATHTPQIVSSTTKSGEAFGKGQDLARLGSSTSGIDPHISGGIGPHAEPIGQNVPLATPNNINPLDNAHNIPSQPEKGPTFQRPNEPLKFEHPNPSAADAPITAQPDSTLKSKSVGFFQKLKAMVQKIVNFWKDVKFLRRFVFKKPLPDSEIVRFENSRNMIGKYLALGQHNLEAAPGKPLNIKTLAKTLDEQFPLLLSDKERGQTEGFYEHYLKNLKQYQLILDENNVPRKSWMSELQTTKLADHEKTMAEVSNSLKELQQPTVRKHFEAELDQIVNSIFVVRGGKEQKLDIKNHFLQFFERIDSESLINLDQLVSAREVQLKKKLPTDPRVLDLERVFQSLPPDQDLKEVVFRYSMIKGFEYLLKDKRLGFSRKLHNQAHTGITNVLKTSSHQNPEDVSIFRIAARGDEEWLENAFMKFYATTVGPREVFERLKGLPQDQEIISYAMKKHMDSLKFLKNHQLEVLRQAPSRKYFMDQVKLFEKHINKYQDRNAKTKLEALKNLRKEAGNSYQFNLPLAQELTDKGIIDEGLILSAEGSKQKFSSNLGTPEDFSKRLMNQFETDLDTHLKQLPEKTKRKISEDVASRVVESQLNQIDQEAKSQYLTTNSFQHPNSFKFDQALQAYNGKFMEFSNNPTDPHTLARAYMDSVFSNEPFKNAPLSSVSGKAIAESLDLKLQKIENLLYLHFPDMGKYFENILKNKGYFASPNTPPESYPLMVGRGFRLIDSKAQLAALTSKTPLPASFASL</sequence>
<protein>
    <submittedName>
        <fullName evidence="4">Uncharacterized protein</fullName>
    </submittedName>
</protein>
<evidence type="ECO:0000256" key="2">
    <source>
        <dbReference type="SAM" id="SignalP"/>
    </source>
</evidence>
<keyword evidence="5" id="KW-1185">Reference proteome</keyword>
<name>A0A5B0RG67_PUCGR</name>
<dbReference type="EMBL" id="VDEP01000203">
    <property type="protein sequence ID" value="KAA1124750.1"/>
    <property type="molecule type" value="Genomic_DNA"/>
</dbReference>
<feature type="chain" id="PRO_5033474650" evidence="2">
    <location>
        <begin position="23"/>
        <end position="781"/>
    </location>
</feature>
<keyword evidence="2" id="KW-0732">Signal</keyword>
<comment type="caution">
    <text evidence="4">The sequence shown here is derived from an EMBL/GenBank/DDBJ whole genome shotgun (WGS) entry which is preliminary data.</text>
</comment>
<reference evidence="5 6" key="1">
    <citation type="submission" date="2019-05" db="EMBL/GenBank/DDBJ databases">
        <title>Emergence of the Ug99 lineage of the wheat stem rust pathogen through somatic hybridization.</title>
        <authorList>
            <person name="Li F."/>
            <person name="Upadhyaya N.M."/>
            <person name="Sperschneider J."/>
            <person name="Matny O."/>
            <person name="Nguyen-Phuc H."/>
            <person name="Mago R."/>
            <person name="Raley C."/>
            <person name="Miller M.E."/>
            <person name="Silverstein K.A.T."/>
            <person name="Henningsen E."/>
            <person name="Hirsch C.D."/>
            <person name="Visser B."/>
            <person name="Pretorius Z.A."/>
            <person name="Steffenson B.J."/>
            <person name="Schwessinger B."/>
            <person name="Dodds P.N."/>
            <person name="Figueroa M."/>
        </authorList>
    </citation>
    <scope>NUCLEOTIDE SEQUENCE [LARGE SCALE GENOMIC DNA]</scope>
    <source>
        <strain evidence="3">21-0</strain>
        <strain evidence="4 6">Ug99</strain>
    </source>
</reference>
<feature type="signal peptide" evidence="2">
    <location>
        <begin position="1"/>
        <end position="22"/>
    </location>
</feature>
<evidence type="ECO:0000313" key="5">
    <source>
        <dbReference type="Proteomes" id="UP000324748"/>
    </source>
</evidence>
<accession>A0A5B0RG67</accession>
<organism evidence="4 6">
    <name type="scientific">Puccinia graminis f. sp. tritici</name>
    <dbReference type="NCBI Taxonomy" id="56615"/>
    <lineage>
        <taxon>Eukaryota</taxon>
        <taxon>Fungi</taxon>
        <taxon>Dikarya</taxon>
        <taxon>Basidiomycota</taxon>
        <taxon>Pucciniomycotina</taxon>
        <taxon>Pucciniomycetes</taxon>
        <taxon>Pucciniales</taxon>
        <taxon>Pucciniaceae</taxon>
        <taxon>Puccinia</taxon>
    </lineage>
</organism>
<dbReference type="OrthoDB" id="2510218at2759"/>
<dbReference type="Proteomes" id="UP000324748">
    <property type="component" value="Unassembled WGS sequence"/>
</dbReference>
<evidence type="ECO:0000313" key="6">
    <source>
        <dbReference type="Proteomes" id="UP000325313"/>
    </source>
</evidence>
<evidence type="ECO:0000313" key="3">
    <source>
        <dbReference type="EMBL" id="KAA1107442.1"/>
    </source>
</evidence>
<dbReference type="EMBL" id="VSWC01000029">
    <property type="protein sequence ID" value="KAA1107442.1"/>
    <property type="molecule type" value="Genomic_DNA"/>
</dbReference>